<evidence type="ECO:0000313" key="2">
    <source>
        <dbReference type="Proteomes" id="UP000051249"/>
    </source>
</evidence>
<dbReference type="PATRIC" id="fig|480391.4.peg.272"/>
<dbReference type="OrthoDB" id="2321256at2"/>
<protein>
    <submittedName>
        <fullName evidence="1">Uncharacterized protein</fullName>
    </submittedName>
</protein>
<accession>A0A0R2NJ02</accession>
<dbReference type="EMBL" id="JQCQ01000012">
    <property type="protein sequence ID" value="KRO25324.1"/>
    <property type="molecule type" value="Genomic_DNA"/>
</dbReference>
<reference evidence="1 2" key="1">
    <citation type="journal article" date="2015" name="Genome Announc.">
        <title>Expanding the biotechnology potential of lactobacilli through comparative genomics of 213 strains and associated genera.</title>
        <authorList>
            <person name="Sun Z."/>
            <person name="Harris H.M."/>
            <person name="McCann A."/>
            <person name="Guo C."/>
            <person name="Argimon S."/>
            <person name="Zhang W."/>
            <person name="Yang X."/>
            <person name="Jeffery I.B."/>
            <person name="Cooney J.C."/>
            <person name="Kagawa T.F."/>
            <person name="Liu W."/>
            <person name="Song Y."/>
            <person name="Salvetti E."/>
            <person name="Wrobel A."/>
            <person name="Rasinkangas P."/>
            <person name="Parkhill J."/>
            <person name="Rea M.C."/>
            <person name="O'Sullivan O."/>
            <person name="Ritari J."/>
            <person name="Douillard F.P."/>
            <person name="Paul Ross R."/>
            <person name="Yang R."/>
            <person name="Briner A.E."/>
            <person name="Felis G.E."/>
            <person name="de Vos W.M."/>
            <person name="Barrangou R."/>
            <person name="Klaenhammer T.R."/>
            <person name="Caufield P.W."/>
            <person name="Cui Y."/>
            <person name="Zhang H."/>
            <person name="O'Toole P.W."/>
        </authorList>
    </citation>
    <scope>NUCLEOTIDE SEQUENCE [LARGE SCALE GENOMIC DNA]</scope>
    <source>
        <strain evidence="1 2">DSM 23026</strain>
    </source>
</reference>
<name>A0A0R2NJ02_9LACO</name>
<proteinExistence type="predicted"/>
<comment type="caution">
    <text evidence="1">The sequence shown here is derived from an EMBL/GenBank/DDBJ whole genome shotgun (WGS) entry which is preliminary data.</text>
</comment>
<dbReference type="RefSeq" id="WP_057799104.1">
    <property type="nucleotide sequence ID" value="NZ_BJZZ01000011.1"/>
</dbReference>
<keyword evidence="2" id="KW-1185">Reference proteome</keyword>
<evidence type="ECO:0000313" key="1">
    <source>
        <dbReference type="EMBL" id="KRO25324.1"/>
    </source>
</evidence>
<gene>
    <name evidence="1" type="ORF">IV88_GL000269</name>
</gene>
<dbReference type="AlphaFoldDB" id="A0A0R2NJ02"/>
<dbReference type="Proteomes" id="UP000051249">
    <property type="component" value="Unassembled WGS sequence"/>
</dbReference>
<organism evidence="1 2">
    <name type="scientific">Pediococcus argentinicus</name>
    <dbReference type="NCBI Taxonomy" id="480391"/>
    <lineage>
        <taxon>Bacteria</taxon>
        <taxon>Bacillati</taxon>
        <taxon>Bacillota</taxon>
        <taxon>Bacilli</taxon>
        <taxon>Lactobacillales</taxon>
        <taxon>Lactobacillaceae</taxon>
        <taxon>Pediococcus</taxon>
    </lineage>
</organism>
<sequence length="138" mass="16151">MSKFNVELIDQPTAKEMIVEFKSQKQDNVPVLSNPGHYILPDYKLTRQRKAFKIRKHTYLTKKFRSYVAFDSDNGHTLWFKNFGSLSEAVFWLESGLKLSDNDPSFPYKEWQEKHADDIENLKAQLKARKKPAAEKQA</sequence>